<dbReference type="Gene3D" id="1.10.1740.10">
    <property type="match status" value="1"/>
</dbReference>
<evidence type="ECO:0000256" key="5">
    <source>
        <dbReference type="ARBA" id="ARBA00023163"/>
    </source>
</evidence>
<keyword evidence="4" id="KW-0238">DNA-binding</keyword>
<evidence type="ECO:0000256" key="4">
    <source>
        <dbReference type="ARBA" id="ARBA00023125"/>
    </source>
</evidence>
<accession>A0A150IQC8</accession>
<evidence type="ECO:0000256" key="2">
    <source>
        <dbReference type="ARBA" id="ARBA00023015"/>
    </source>
</evidence>
<protein>
    <submittedName>
        <fullName evidence="8">RNA polymerase sigma factor RpoE</fullName>
    </submittedName>
</protein>
<organism evidence="8 9">
    <name type="scientific">Candidatus Methanofastidiosum methylothiophilum</name>
    <dbReference type="NCBI Taxonomy" id="1705564"/>
    <lineage>
        <taxon>Archaea</taxon>
        <taxon>Methanobacteriati</taxon>
        <taxon>Methanobacteriota</taxon>
        <taxon>Stenosarchaea group</taxon>
        <taxon>Candidatus Methanofastidiosia</taxon>
        <taxon>Candidatus Methanofastidiosales</taxon>
        <taxon>Candidatus Methanofastidiosaceae</taxon>
        <taxon>Candidatus Methanofastidiosum</taxon>
    </lineage>
</organism>
<dbReference type="GO" id="GO:0003677">
    <property type="term" value="F:DNA binding"/>
    <property type="evidence" value="ECO:0007669"/>
    <property type="project" value="UniProtKB-KW"/>
</dbReference>
<dbReference type="Proteomes" id="UP000075578">
    <property type="component" value="Unassembled WGS sequence"/>
</dbReference>
<evidence type="ECO:0000256" key="1">
    <source>
        <dbReference type="ARBA" id="ARBA00010641"/>
    </source>
</evidence>
<dbReference type="InterPro" id="IPR013324">
    <property type="entry name" value="RNA_pol_sigma_r3/r4-like"/>
</dbReference>
<dbReference type="InterPro" id="IPR013325">
    <property type="entry name" value="RNA_pol_sigma_r2"/>
</dbReference>
<dbReference type="InterPro" id="IPR036388">
    <property type="entry name" value="WH-like_DNA-bd_sf"/>
</dbReference>
<keyword evidence="3" id="KW-0731">Sigma factor</keyword>
<dbReference type="GO" id="GO:0006352">
    <property type="term" value="P:DNA-templated transcription initiation"/>
    <property type="evidence" value="ECO:0007669"/>
    <property type="project" value="InterPro"/>
</dbReference>
<feature type="domain" description="RNA polymerase sigma-70 region 2" evidence="6">
    <location>
        <begin position="14"/>
        <end position="79"/>
    </location>
</feature>
<dbReference type="InterPro" id="IPR039425">
    <property type="entry name" value="RNA_pol_sigma-70-like"/>
</dbReference>
<dbReference type="InterPro" id="IPR014284">
    <property type="entry name" value="RNA_pol_sigma-70_dom"/>
</dbReference>
<dbReference type="CDD" id="cd06171">
    <property type="entry name" value="Sigma70_r4"/>
    <property type="match status" value="1"/>
</dbReference>
<reference evidence="8 9" key="1">
    <citation type="journal article" date="2016" name="ISME J.">
        <title>Chasing the elusive Euryarchaeota class WSA2: genomes reveal a uniquely fastidious methyl-reducing methanogen.</title>
        <authorList>
            <person name="Nobu M.K."/>
            <person name="Narihiro T."/>
            <person name="Kuroda K."/>
            <person name="Mei R."/>
            <person name="Liu W.T."/>
        </authorList>
    </citation>
    <scope>NUCLEOTIDE SEQUENCE [LARGE SCALE GENOMIC DNA]</scope>
    <source>
        <strain evidence="8">U1lsi0528_Bin089</strain>
    </source>
</reference>
<dbReference type="Pfam" id="PF08281">
    <property type="entry name" value="Sigma70_r4_2"/>
    <property type="match status" value="1"/>
</dbReference>
<keyword evidence="2" id="KW-0805">Transcription regulation</keyword>
<dbReference type="SUPFAM" id="SSF88946">
    <property type="entry name" value="Sigma2 domain of RNA polymerase sigma factors"/>
    <property type="match status" value="1"/>
</dbReference>
<dbReference type="PANTHER" id="PTHR43133">
    <property type="entry name" value="RNA POLYMERASE ECF-TYPE SIGMA FACTO"/>
    <property type="match status" value="1"/>
</dbReference>
<evidence type="ECO:0000259" key="6">
    <source>
        <dbReference type="Pfam" id="PF04542"/>
    </source>
</evidence>
<comment type="caution">
    <text evidence="8">The sequence shown here is derived from an EMBL/GenBank/DDBJ whole genome shotgun (WGS) entry which is preliminary data.</text>
</comment>
<dbReference type="InterPro" id="IPR013249">
    <property type="entry name" value="RNA_pol_sigma70_r4_t2"/>
</dbReference>
<evidence type="ECO:0000259" key="7">
    <source>
        <dbReference type="Pfam" id="PF08281"/>
    </source>
</evidence>
<evidence type="ECO:0000313" key="8">
    <source>
        <dbReference type="EMBL" id="KYC47160.1"/>
    </source>
</evidence>
<name>A0A150IQC8_9EURY</name>
<proteinExistence type="inferred from homology"/>
<dbReference type="AlphaFoldDB" id="A0A150IQC8"/>
<keyword evidence="5" id="KW-0804">Transcription</keyword>
<dbReference type="Gene3D" id="1.10.10.10">
    <property type="entry name" value="Winged helix-like DNA-binding domain superfamily/Winged helix DNA-binding domain"/>
    <property type="match status" value="1"/>
</dbReference>
<dbReference type="InterPro" id="IPR007627">
    <property type="entry name" value="RNA_pol_sigma70_r2"/>
</dbReference>
<feature type="domain" description="RNA polymerase sigma factor 70 region 4 type 2" evidence="7">
    <location>
        <begin position="116"/>
        <end position="166"/>
    </location>
</feature>
<gene>
    <name evidence="8" type="ORF">AMQ74_01710</name>
</gene>
<dbReference type="EMBL" id="LNGD01000166">
    <property type="protein sequence ID" value="KYC47160.1"/>
    <property type="molecule type" value="Genomic_DNA"/>
</dbReference>
<comment type="similarity">
    <text evidence="1">Belongs to the sigma-70 factor family. ECF subfamily.</text>
</comment>
<dbReference type="NCBIfam" id="TIGR02937">
    <property type="entry name" value="sigma70-ECF"/>
    <property type="match status" value="1"/>
</dbReference>
<dbReference type="Pfam" id="PF04542">
    <property type="entry name" value="Sigma70_r2"/>
    <property type="match status" value="1"/>
</dbReference>
<evidence type="ECO:0000313" key="9">
    <source>
        <dbReference type="Proteomes" id="UP000075578"/>
    </source>
</evidence>
<sequence length="179" mass="21289">MLKEKFARSDFESLYEVFQPKILDFLQKKVSNKETAEDLTSEVFEKVLKTIEDFQWQGISVGAWIFRIARNHLIDYYRKMNKYKNDKSFEDIVNLVESTLPNAEMEVERDEEDIQLFNALKELPEDDQYLIYYKFFEEMGNSRIAQITGLSETNIGTRLHRIRKKLAKIIESKQRVSTK</sequence>
<dbReference type="PANTHER" id="PTHR43133:SF8">
    <property type="entry name" value="RNA POLYMERASE SIGMA FACTOR HI_1459-RELATED"/>
    <property type="match status" value="1"/>
</dbReference>
<dbReference type="SUPFAM" id="SSF88659">
    <property type="entry name" value="Sigma3 and sigma4 domains of RNA polymerase sigma factors"/>
    <property type="match status" value="1"/>
</dbReference>
<evidence type="ECO:0000256" key="3">
    <source>
        <dbReference type="ARBA" id="ARBA00023082"/>
    </source>
</evidence>
<dbReference type="GO" id="GO:0016987">
    <property type="term" value="F:sigma factor activity"/>
    <property type="evidence" value="ECO:0007669"/>
    <property type="project" value="UniProtKB-KW"/>
</dbReference>